<keyword evidence="3" id="KW-0378">Hydrolase</keyword>
<sequence length="161" mass="18057">MTTQDLTYIGAVPHGPVEAIAGFNARYLLRRSDLLFNVRNRPFRVSVIEAIEPEDLVVASGILASLRLHDPATVDPYYLAGLLRSVYGQALVQPYIQTSTNTTTINLKALSQLQVPLPKWNMQQQLAQMFRQLDEVRRNTDAVVEQRAYYADAAIRLAVEA</sequence>
<name>A0A3G8YVP4_9DEIO</name>
<dbReference type="GO" id="GO:0004519">
    <property type="term" value="F:endonuclease activity"/>
    <property type="evidence" value="ECO:0007669"/>
    <property type="project" value="UniProtKB-KW"/>
</dbReference>
<dbReference type="Gene3D" id="3.90.220.20">
    <property type="entry name" value="DNA methylase specificity domains"/>
    <property type="match status" value="1"/>
</dbReference>
<dbReference type="OrthoDB" id="9815652at2"/>
<keyword evidence="4" id="KW-1185">Reference proteome</keyword>
<accession>A0A3G8YVP4</accession>
<dbReference type="GO" id="GO:0003677">
    <property type="term" value="F:DNA binding"/>
    <property type="evidence" value="ECO:0007669"/>
    <property type="project" value="UniProtKB-KW"/>
</dbReference>
<organism evidence="3 4">
    <name type="scientific">Deinococcus psychrotolerans</name>
    <dbReference type="NCBI Taxonomy" id="2489213"/>
    <lineage>
        <taxon>Bacteria</taxon>
        <taxon>Thermotogati</taxon>
        <taxon>Deinococcota</taxon>
        <taxon>Deinococci</taxon>
        <taxon>Deinococcales</taxon>
        <taxon>Deinococcaceae</taxon>
        <taxon>Deinococcus</taxon>
    </lineage>
</organism>
<proteinExistence type="predicted"/>
<reference evidence="3 4" key="1">
    <citation type="submission" date="2018-11" db="EMBL/GenBank/DDBJ databases">
        <title>Deinococcus shelandsis sp. nov., isolated from South Shetland Islands soil of Antarctica.</title>
        <authorList>
            <person name="Tian J."/>
        </authorList>
    </citation>
    <scope>NUCLEOTIDE SEQUENCE [LARGE SCALE GENOMIC DNA]</scope>
    <source>
        <strain evidence="3 4">S14-83T</strain>
        <plasmid evidence="3 4">unnamed3</plasmid>
    </source>
</reference>
<evidence type="ECO:0000256" key="1">
    <source>
        <dbReference type="ARBA" id="ARBA00022747"/>
    </source>
</evidence>
<keyword evidence="3" id="KW-0540">Nuclease</keyword>
<evidence type="ECO:0000313" key="4">
    <source>
        <dbReference type="Proteomes" id="UP000276417"/>
    </source>
</evidence>
<dbReference type="RefSeq" id="WP_124875682.1">
    <property type="nucleotide sequence ID" value="NZ_CP034187.1"/>
</dbReference>
<geneLocation type="plasmid" evidence="3 4">
    <name>unnamed3</name>
</geneLocation>
<dbReference type="InterPro" id="IPR044946">
    <property type="entry name" value="Restrct_endonuc_typeI_TRD_sf"/>
</dbReference>
<dbReference type="EMBL" id="CP034187">
    <property type="protein sequence ID" value="AZI45256.1"/>
    <property type="molecule type" value="Genomic_DNA"/>
</dbReference>
<keyword evidence="3" id="KW-0255">Endonuclease</keyword>
<dbReference type="GO" id="GO:0009307">
    <property type="term" value="P:DNA restriction-modification system"/>
    <property type="evidence" value="ECO:0007669"/>
    <property type="project" value="UniProtKB-KW"/>
</dbReference>
<dbReference type="Proteomes" id="UP000276417">
    <property type="component" value="Plasmid unnamed3"/>
</dbReference>
<protein>
    <submittedName>
        <fullName evidence="3">Restriction endonuclease subunit S</fullName>
    </submittedName>
</protein>
<evidence type="ECO:0000256" key="2">
    <source>
        <dbReference type="ARBA" id="ARBA00023125"/>
    </source>
</evidence>
<dbReference type="AlphaFoldDB" id="A0A3G8YVP4"/>
<gene>
    <name evidence="3" type="ORF">EHF33_20325</name>
</gene>
<keyword evidence="2" id="KW-0238">DNA-binding</keyword>
<keyword evidence="3" id="KW-0614">Plasmid</keyword>
<dbReference type="SUPFAM" id="SSF116734">
    <property type="entry name" value="DNA methylase specificity domain"/>
    <property type="match status" value="1"/>
</dbReference>
<dbReference type="KEGG" id="dph:EHF33_20325"/>
<evidence type="ECO:0000313" key="3">
    <source>
        <dbReference type="EMBL" id="AZI45256.1"/>
    </source>
</evidence>
<keyword evidence="1" id="KW-0680">Restriction system</keyword>